<dbReference type="AlphaFoldDB" id="A0A059CSY9"/>
<dbReference type="EMBL" id="KK198755">
    <property type="protein sequence ID" value="KCW81306.1"/>
    <property type="molecule type" value="Genomic_DNA"/>
</dbReference>
<feature type="transmembrane region" description="Helical" evidence="1">
    <location>
        <begin position="12"/>
        <end position="30"/>
    </location>
</feature>
<accession>A0A059CSY9</accession>
<dbReference type="InParanoid" id="A0A059CSY9"/>
<dbReference type="Gramene" id="KCW81306">
    <property type="protein sequence ID" value="KCW81306"/>
    <property type="gene ID" value="EUGRSUZ_C02675"/>
</dbReference>
<gene>
    <name evidence="2" type="ORF">EUGRSUZ_C02675</name>
</gene>
<sequence length="83" mass="9830">MRYDGCLLRHYISWFIALVLDFCSTIVLAFSSREFLSMNDEFLFLATIYGYLITFRRHTAYLDFHLLVGRTCSLQRHGAWRGL</sequence>
<keyword evidence="1" id="KW-0812">Transmembrane</keyword>
<keyword evidence="1" id="KW-0472">Membrane</keyword>
<protein>
    <submittedName>
        <fullName evidence="2">Uncharacterized protein</fullName>
    </submittedName>
</protein>
<evidence type="ECO:0000256" key="1">
    <source>
        <dbReference type="SAM" id="Phobius"/>
    </source>
</evidence>
<proteinExistence type="predicted"/>
<name>A0A059CSY9_EUCGR</name>
<keyword evidence="1" id="KW-1133">Transmembrane helix</keyword>
<organism evidence="2">
    <name type="scientific">Eucalyptus grandis</name>
    <name type="common">Flooded gum</name>
    <dbReference type="NCBI Taxonomy" id="71139"/>
    <lineage>
        <taxon>Eukaryota</taxon>
        <taxon>Viridiplantae</taxon>
        <taxon>Streptophyta</taxon>
        <taxon>Embryophyta</taxon>
        <taxon>Tracheophyta</taxon>
        <taxon>Spermatophyta</taxon>
        <taxon>Magnoliopsida</taxon>
        <taxon>eudicotyledons</taxon>
        <taxon>Gunneridae</taxon>
        <taxon>Pentapetalae</taxon>
        <taxon>rosids</taxon>
        <taxon>malvids</taxon>
        <taxon>Myrtales</taxon>
        <taxon>Myrtaceae</taxon>
        <taxon>Myrtoideae</taxon>
        <taxon>Eucalypteae</taxon>
        <taxon>Eucalyptus</taxon>
    </lineage>
</organism>
<evidence type="ECO:0000313" key="2">
    <source>
        <dbReference type="EMBL" id="KCW81306.1"/>
    </source>
</evidence>
<reference evidence="2" key="1">
    <citation type="submission" date="2013-07" db="EMBL/GenBank/DDBJ databases">
        <title>The genome of Eucalyptus grandis.</title>
        <authorList>
            <person name="Schmutz J."/>
            <person name="Hayes R."/>
            <person name="Myburg A."/>
            <person name="Tuskan G."/>
            <person name="Grattapaglia D."/>
            <person name="Rokhsar D.S."/>
        </authorList>
    </citation>
    <scope>NUCLEOTIDE SEQUENCE</scope>
    <source>
        <tissue evidence="2">Leaf extractions</tissue>
    </source>
</reference>